<name>A0A438E8V3_VITVI</name>
<dbReference type="InterPro" id="IPR012337">
    <property type="entry name" value="RNaseH-like_sf"/>
</dbReference>
<organism evidence="3 4">
    <name type="scientific">Vitis vinifera</name>
    <name type="common">Grape</name>
    <dbReference type="NCBI Taxonomy" id="29760"/>
    <lineage>
        <taxon>Eukaryota</taxon>
        <taxon>Viridiplantae</taxon>
        <taxon>Streptophyta</taxon>
        <taxon>Embryophyta</taxon>
        <taxon>Tracheophyta</taxon>
        <taxon>Spermatophyta</taxon>
        <taxon>Magnoliopsida</taxon>
        <taxon>eudicotyledons</taxon>
        <taxon>Gunneridae</taxon>
        <taxon>Pentapetalae</taxon>
        <taxon>rosids</taxon>
        <taxon>Vitales</taxon>
        <taxon>Vitaceae</taxon>
        <taxon>Viteae</taxon>
        <taxon>Vitis</taxon>
    </lineage>
</organism>
<dbReference type="CDD" id="cd09272">
    <property type="entry name" value="RNase_HI_RT_Ty1"/>
    <property type="match status" value="1"/>
</dbReference>
<dbReference type="PANTHER" id="PTHR11439:SF521">
    <property type="entry name" value="RNA-DIRECTED DNA POLYMERASE"/>
    <property type="match status" value="1"/>
</dbReference>
<dbReference type="InterPro" id="IPR054722">
    <property type="entry name" value="PolX-like_BBD"/>
</dbReference>
<dbReference type="GO" id="GO:0003676">
    <property type="term" value="F:nucleic acid binding"/>
    <property type="evidence" value="ECO:0007669"/>
    <property type="project" value="InterPro"/>
</dbReference>
<dbReference type="EMBL" id="QGNW01001359">
    <property type="protein sequence ID" value="RVW44196.1"/>
    <property type="molecule type" value="Genomic_DNA"/>
</dbReference>
<evidence type="ECO:0000313" key="3">
    <source>
        <dbReference type="EMBL" id="RVW44196.1"/>
    </source>
</evidence>
<evidence type="ECO:0000313" key="4">
    <source>
        <dbReference type="Proteomes" id="UP000288805"/>
    </source>
</evidence>
<feature type="domain" description="Retrovirus-related Pol polyprotein from transposon TNT 1-94-like beta-barrel" evidence="2">
    <location>
        <begin position="1"/>
        <end position="50"/>
    </location>
</feature>
<comment type="caution">
    <text evidence="3">The sequence shown here is derived from an EMBL/GenBank/DDBJ whole genome shotgun (WGS) entry which is preliminary data.</text>
</comment>
<dbReference type="InterPro" id="IPR036397">
    <property type="entry name" value="RNaseH_sf"/>
</dbReference>
<dbReference type="PANTHER" id="PTHR11439">
    <property type="entry name" value="GAG-POL-RELATED RETROTRANSPOSON"/>
    <property type="match status" value="1"/>
</dbReference>
<proteinExistence type="predicted"/>
<feature type="domain" description="Reverse transcriptase Ty1/copia-type" evidence="1">
    <location>
        <begin position="110"/>
        <end position="174"/>
    </location>
</feature>
<dbReference type="SUPFAM" id="SSF53098">
    <property type="entry name" value="Ribonuclease H-like"/>
    <property type="match status" value="1"/>
</dbReference>
<dbReference type="Pfam" id="PF22936">
    <property type="entry name" value="Pol_BBD"/>
    <property type="match status" value="1"/>
</dbReference>
<dbReference type="AlphaFoldDB" id="A0A438E8V3"/>
<accession>A0A438E8V3</accession>
<gene>
    <name evidence="3" type="primary">POLX_1</name>
    <name evidence="3" type="ORF">CK203_089428</name>
</gene>
<reference evidence="3 4" key="1">
    <citation type="journal article" date="2018" name="PLoS Genet.">
        <title>Population sequencing reveals clonal diversity and ancestral inbreeding in the grapevine cultivar Chardonnay.</title>
        <authorList>
            <person name="Roach M.J."/>
            <person name="Johnson D.L."/>
            <person name="Bohlmann J."/>
            <person name="van Vuuren H.J."/>
            <person name="Jones S.J."/>
            <person name="Pretorius I.S."/>
            <person name="Schmidt S.A."/>
            <person name="Borneman A.R."/>
        </authorList>
    </citation>
    <scope>NUCLEOTIDE SEQUENCE [LARGE SCALE GENOMIC DNA]</scope>
    <source>
        <strain evidence="4">cv. Chardonnay</strain>
        <tissue evidence="3">Leaf</tissue>
    </source>
</reference>
<evidence type="ECO:0000259" key="1">
    <source>
        <dbReference type="Pfam" id="PF07727"/>
    </source>
</evidence>
<dbReference type="Pfam" id="PF07727">
    <property type="entry name" value="RVT_2"/>
    <property type="match status" value="1"/>
</dbReference>
<evidence type="ECO:0000259" key="2">
    <source>
        <dbReference type="Pfam" id="PF22936"/>
    </source>
</evidence>
<dbReference type="Proteomes" id="UP000288805">
    <property type="component" value="Unassembled WGS sequence"/>
</dbReference>
<sequence>MGDSRSTPVIGKGKVLLKLTSGKVFVLCDVLHVLDIRWNLVLVSLLGKAGVRILFDSDKIVLTKNDAFVGKGYCNQDHGIIHETTPPYSPESNGIAERKNRTLEEMMNAMVVVCETKKFLGSKFDMKDLGEAEIIIGIKITKTPNGLKLSQEHYVEKIIRKFEHFDCKLVSTPYDPSSQLKKNREYSVAQIEYAQIIGSLMYLMNCTIPDIAYAIGRLSWYTQSPNQDHWIDVHRVLKYLRGTVNHGLCFNGFPSVLEGFSDANWILDSNEMKSTSGYVFTLGGSANSWKSAKQTCITRSTMEAEFIALEKADSEAK</sequence>
<dbReference type="Gene3D" id="3.30.420.10">
    <property type="entry name" value="Ribonuclease H-like superfamily/Ribonuclease H"/>
    <property type="match status" value="1"/>
</dbReference>
<protein>
    <submittedName>
        <fullName evidence="3">Retrovirus-related Pol polyprotein from transposon TNT 1-94</fullName>
    </submittedName>
</protein>
<dbReference type="InterPro" id="IPR013103">
    <property type="entry name" value="RVT_2"/>
</dbReference>